<dbReference type="InterPro" id="IPR037401">
    <property type="entry name" value="SnoaL-like"/>
</dbReference>
<evidence type="ECO:0000313" key="3">
    <source>
        <dbReference type="Proteomes" id="UP000316167"/>
    </source>
</evidence>
<dbReference type="EMBL" id="VLLE01000002">
    <property type="protein sequence ID" value="TWI85273.1"/>
    <property type="molecule type" value="Genomic_DNA"/>
</dbReference>
<proteinExistence type="predicted"/>
<reference evidence="2 3" key="1">
    <citation type="journal article" date="2015" name="Stand. Genomic Sci.">
        <title>Genomic Encyclopedia of Bacterial and Archaeal Type Strains, Phase III: the genomes of soil and plant-associated and newly described type strains.</title>
        <authorList>
            <person name="Whitman W.B."/>
            <person name="Woyke T."/>
            <person name="Klenk H.P."/>
            <person name="Zhou Y."/>
            <person name="Lilburn T.G."/>
            <person name="Beck B.J."/>
            <person name="De Vos P."/>
            <person name="Vandamme P."/>
            <person name="Eisen J.A."/>
            <person name="Garrity G."/>
            <person name="Hugenholtz P."/>
            <person name="Kyrpides N.C."/>
        </authorList>
    </citation>
    <scope>NUCLEOTIDE SEQUENCE [LARGE SCALE GENOMIC DNA]</scope>
    <source>
        <strain evidence="2 3">CGMCC 1.7271</strain>
    </source>
</reference>
<comment type="caution">
    <text evidence="2">The sequence shown here is derived from an EMBL/GenBank/DDBJ whole genome shotgun (WGS) entry which is preliminary data.</text>
</comment>
<dbReference type="AlphaFoldDB" id="A0A562SVT7"/>
<dbReference type="Pfam" id="PF12680">
    <property type="entry name" value="SnoaL_2"/>
    <property type="match status" value="1"/>
</dbReference>
<dbReference type="OrthoDB" id="662856at2"/>
<name>A0A562SVT7_9BACT</name>
<gene>
    <name evidence="2" type="ORF">IQ13_0432</name>
</gene>
<dbReference type="RefSeq" id="WP_144884024.1">
    <property type="nucleotide sequence ID" value="NZ_VLLE01000002.1"/>
</dbReference>
<dbReference type="Gene3D" id="3.10.450.50">
    <property type="match status" value="1"/>
</dbReference>
<dbReference type="PROSITE" id="PS51257">
    <property type="entry name" value="PROKAR_LIPOPROTEIN"/>
    <property type="match status" value="1"/>
</dbReference>
<feature type="domain" description="SnoaL-like" evidence="1">
    <location>
        <begin position="56"/>
        <end position="156"/>
    </location>
</feature>
<keyword evidence="3" id="KW-1185">Reference proteome</keyword>
<evidence type="ECO:0000259" key="1">
    <source>
        <dbReference type="Pfam" id="PF12680"/>
    </source>
</evidence>
<dbReference type="InterPro" id="IPR032710">
    <property type="entry name" value="NTF2-like_dom_sf"/>
</dbReference>
<accession>A0A562SVT7</accession>
<sequence>MKQFILVIMSVLLFAACNNPKPEENKETTADTSLSKPQPAEFADAKYMQIGKSGLDHLAAGNVDAWMESFADNAVYQWNTGDSLAGKKAIMDYWKDRRANVIDSLSFSNVIWLPVKVNQPQSTEAPGTWLLGWYRVDAKYKTGKRMTQWMHMAQHFDANDKVDRIIHYMDKASVMEATKK</sequence>
<protein>
    <submittedName>
        <fullName evidence="2">SnoaL-like protein</fullName>
    </submittedName>
</protein>
<organism evidence="2 3">
    <name type="scientific">Lacibacter cauensis</name>
    <dbReference type="NCBI Taxonomy" id="510947"/>
    <lineage>
        <taxon>Bacteria</taxon>
        <taxon>Pseudomonadati</taxon>
        <taxon>Bacteroidota</taxon>
        <taxon>Chitinophagia</taxon>
        <taxon>Chitinophagales</taxon>
        <taxon>Chitinophagaceae</taxon>
        <taxon>Lacibacter</taxon>
    </lineage>
</organism>
<dbReference type="Proteomes" id="UP000316167">
    <property type="component" value="Unassembled WGS sequence"/>
</dbReference>
<dbReference type="SUPFAM" id="SSF54427">
    <property type="entry name" value="NTF2-like"/>
    <property type="match status" value="1"/>
</dbReference>
<evidence type="ECO:0000313" key="2">
    <source>
        <dbReference type="EMBL" id="TWI85273.1"/>
    </source>
</evidence>